<dbReference type="EMBL" id="LHYK01000005">
    <property type="protein sequence ID" value="KXB08250.1"/>
    <property type="molecule type" value="Genomic_DNA"/>
</dbReference>
<sequence length="155" mass="17260">MKEKILVGWDGSDQSRNALRYAIDEAKEKGLEKIAAVYVEKEESTRLRALLEDYKIGLSEEILKEEEVKINKLLEEAESIGKEKGLTVETHLLKNAHGPAVDIVKFAEKNDFKHIIVGSHGRSGISRIALGSVAEKIVEKGHCIVTVVRCNWPPS</sequence>
<evidence type="ECO:0000259" key="2">
    <source>
        <dbReference type="Pfam" id="PF00582"/>
    </source>
</evidence>
<accession>A0A133VP74</accession>
<dbReference type="Gene3D" id="3.40.50.620">
    <property type="entry name" value="HUPs"/>
    <property type="match status" value="1"/>
</dbReference>
<dbReference type="Pfam" id="PF00582">
    <property type="entry name" value="Usp"/>
    <property type="match status" value="1"/>
</dbReference>
<comment type="similarity">
    <text evidence="1">Belongs to the universal stress protein A family.</text>
</comment>
<dbReference type="PANTHER" id="PTHR46268:SF6">
    <property type="entry name" value="UNIVERSAL STRESS PROTEIN UP12"/>
    <property type="match status" value="1"/>
</dbReference>
<keyword evidence="4" id="KW-1185">Reference proteome</keyword>
<dbReference type="InterPro" id="IPR006016">
    <property type="entry name" value="UspA"/>
</dbReference>
<evidence type="ECO:0000313" key="4">
    <source>
        <dbReference type="Proteomes" id="UP000070256"/>
    </source>
</evidence>
<evidence type="ECO:0000256" key="1">
    <source>
        <dbReference type="ARBA" id="ARBA00008791"/>
    </source>
</evidence>
<protein>
    <recommendedName>
        <fullName evidence="2">UspA domain-containing protein</fullName>
    </recommendedName>
</protein>
<dbReference type="CDD" id="cd00293">
    <property type="entry name" value="USP-like"/>
    <property type="match status" value="1"/>
</dbReference>
<gene>
    <name evidence="3" type="ORF">AKJ58_00430</name>
</gene>
<evidence type="ECO:0000313" key="3">
    <source>
        <dbReference type="EMBL" id="KXB08250.1"/>
    </source>
</evidence>
<dbReference type="InterPro" id="IPR006015">
    <property type="entry name" value="Universal_stress_UspA"/>
</dbReference>
<name>A0A133VP74_9EURY</name>
<dbReference type="InterPro" id="IPR014729">
    <property type="entry name" value="Rossmann-like_a/b/a_fold"/>
</dbReference>
<dbReference type="Proteomes" id="UP000070256">
    <property type="component" value="Unassembled WGS sequence"/>
</dbReference>
<dbReference type="PRINTS" id="PR01438">
    <property type="entry name" value="UNVRSLSTRESS"/>
</dbReference>
<proteinExistence type="inferred from homology"/>
<dbReference type="AlphaFoldDB" id="A0A133VP74"/>
<organism evidence="3 4">
    <name type="scientific">candidate division MSBL1 archaeon SCGC-AAA385D11</name>
    <dbReference type="NCBI Taxonomy" id="1698286"/>
    <lineage>
        <taxon>Archaea</taxon>
        <taxon>Methanobacteriati</taxon>
        <taxon>Methanobacteriota</taxon>
        <taxon>candidate division MSBL1</taxon>
    </lineage>
</organism>
<reference evidence="3 4" key="1">
    <citation type="journal article" date="2016" name="Sci. Rep.">
        <title>Metabolic traits of an uncultured archaeal lineage -MSBL1- from brine pools of the Red Sea.</title>
        <authorList>
            <person name="Mwirichia R."/>
            <person name="Alam I."/>
            <person name="Rashid M."/>
            <person name="Vinu M."/>
            <person name="Ba-Alawi W."/>
            <person name="Anthony Kamau A."/>
            <person name="Kamanda Ngugi D."/>
            <person name="Goker M."/>
            <person name="Klenk H.P."/>
            <person name="Bajic V."/>
            <person name="Stingl U."/>
        </authorList>
    </citation>
    <scope>NUCLEOTIDE SEQUENCE [LARGE SCALE GENOMIC DNA]</scope>
    <source>
        <strain evidence="3">SCGC-AAA385D11</strain>
    </source>
</reference>
<feature type="domain" description="UspA" evidence="2">
    <location>
        <begin position="3"/>
        <end position="149"/>
    </location>
</feature>
<comment type="caution">
    <text evidence="3">The sequence shown here is derived from an EMBL/GenBank/DDBJ whole genome shotgun (WGS) entry which is preliminary data.</text>
</comment>
<dbReference type="SUPFAM" id="SSF52402">
    <property type="entry name" value="Adenine nucleotide alpha hydrolases-like"/>
    <property type="match status" value="1"/>
</dbReference>
<dbReference type="PANTHER" id="PTHR46268">
    <property type="entry name" value="STRESS RESPONSE PROTEIN NHAX"/>
    <property type="match status" value="1"/>
</dbReference>